<dbReference type="Proteomes" id="UP000325315">
    <property type="component" value="Unassembled WGS sequence"/>
</dbReference>
<name>A0A5B6VMK9_9ROSI</name>
<dbReference type="Pfam" id="PF08284">
    <property type="entry name" value="RVP_2"/>
    <property type="match status" value="1"/>
</dbReference>
<accession>A0A5B6VMK9</accession>
<dbReference type="Gene3D" id="2.40.70.10">
    <property type="entry name" value="Acid Proteases"/>
    <property type="match status" value="1"/>
</dbReference>
<keyword evidence="2" id="KW-1185">Reference proteome</keyword>
<evidence type="ECO:0000313" key="2">
    <source>
        <dbReference type="Proteomes" id="UP000325315"/>
    </source>
</evidence>
<sequence length="88" mass="9903">MSKVAMSVLSPLVCRRCLLEIQSSAFSIDILIMPFVDFDLILGMDWLTDHRVILDCRKKIFSIQGPNGEIVEVNGVTTSVITQIILFF</sequence>
<proteinExistence type="predicted"/>
<organism evidence="1 2">
    <name type="scientific">Gossypium australe</name>
    <dbReference type="NCBI Taxonomy" id="47621"/>
    <lineage>
        <taxon>Eukaryota</taxon>
        <taxon>Viridiplantae</taxon>
        <taxon>Streptophyta</taxon>
        <taxon>Embryophyta</taxon>
        <taxon>Tracheophyta</taxon>
        <taxon>Spermatophyta</taxon>
        <taxon>Magnoliopsida</taxon>
        <taxon>eudicotyledons</taxon>
        <taxon>Gunneridae</taxon>
        <taxon>Pentapetalae</taxon>
        <taxon>rosids</taxon>
        <taxon>malvids</taxon>
        <taxon>Malvales</taxon>
        <taxon>Malvaceae</taxon>
        <taxon>Malvoideae</taxon>
        <taxon>Gossypium</taxon>
    </lineage>
</organism>
<comment type="caution">
    <text evidence="1">The sequence shown here is derived from an EMBL/GenBank/DDBJ whole genome shotgun (WGS) entry which is preliminary data.</text>
</comment>
<dbReference type="OrthoDB" id="851428at2759"/>
<evidence type="ECO:0000313" key="1">
    <source>
        <dbReference type="EMBL" id="KAA3470509.1"/>
    </source>
</evidence>
<dbReference type="EMBL" id="SMMG02000006">
    <property type="protein sequence ID" value="KAA3470509.1"/>
    <property type="molecule type" value="Genomic_DNA"/>
</dbReference>
<protein>
    <submittedName>
        <fullName evidence="1">RVP_2 domain-containing protein</fullName>
    </submittedName>
</protein>
<dbReference type="AlphaFoldDB" id="A0A5B6VMK9"/>
<gene>
    <name evidence="1" type="ORF">EPI10_016214</name>
</gene>
<dbReference type="InterPro" id="IPR021109">
    <property type="entry name" value="Peptidase_aspartic_dom_sf"/>
</dbReference>
<reference evidence="2" key="1">
    <citation type="journal article" date="2019" name="Plant Biotechnol. J.">
        <title>Genome sequencing of the Australian wild diploid species Gossypium australe highlights disease resistance and delayed gland morphogenesis.</title>
        <authorList>
            <person name="Cai Y."/>
            <person name="Cai X."/>
            <person name="Wang Q."/>
            <person name="Wang P."/>
            <person name="Zhang Y."/>
            <person name="Cai C."/>
            <person name="Xu Y."/>
            <person name="Wang K."/>
            <person name="Zhou Z."/>
            <person name="Wang C."/>
            <person name="Geng S."/>
            <person name="Li B."/>
            <person name="Dong Q."/>
            <person name="Hou Y."/>
            <person name="Wang H."/>
            <person name="Ai P."/>
            <person name="Liu Z."/>
            <person name="Yi F."/>
            <person name="Sun M."/>
            <person name="An G."/>
            <person name="Cheng J."/>
            <person name="Zhang Y."/>
            <person name="Shi Q."/>
            <person name="Xie Y."/>
            <person name="Shi X."/>
            <person name="Chang Y."/>
            <person name="Huang F."/>
            <person name="Chen Y."/>
            <person name="Hong S."/>
            <person name="Mi L."/>
            <person name="Sun Q."/>
            <person name="Zhang L."/>
            <person name="Zhou B."/>
            <person name="Peng R."/>
            <person name="Zhang X."/>
            <person name="Liu F."/>
        </authorList>
    </citation>
    <scope>NUCLEOTIDE SEQUENCE [LARGE SCALE GENOMIC DNA]</scope>
    <source>
        <strain evidence="2">cv. PA1801</strain>
    </source>
</reference>